<evidence type="ECO:0000256" key="7">
    <source>
        <dbReference type="ARBA" id="ARBA00023136"/>
    </source>
</evidence>
<dbReference type="NCBIfam" id="TIGR03426">
    <property type="entry name" value="shape_MreD"/>
    <property type="match status" value="1"/>
</dbReference>
<keyword evidence="4 8" id="KW-0812">Transmembrane</keyword>
<protein>
    <submittedName>
        <fullName evidence="9">Rod shape-determining protein MreD</fullName>
    </submittedName>
</protein>
<keyword evidence="5" id="KW-0133">Cell shape</keyword>
<dbReference type="RefSeq" id="WP_275117079.1">
    <property type="nucleotide sequence ID" value="NZ_JAOTPO010000002.1"/>
</dbReference>
<evidence type="ECO:0000256" key="6">
    <source>
        <dbReference type="ARBA" id="ARBA00022989"/>
    </source>
</evidence>
<evidence type="ECO:0000256" key="1">
    <source>
        <dbReference type="ARBA" id="ARBA00004651"/>
    </source>
</evidence>
<feature type="transmembrane region" description="Helical" evidence="8">
    <location>
        <begin position="100"/>
        <end position="119"/>
    </location>
</feature>
<organism evidence="9 10">
    <name type="scientific">Alkalihalobacterium chitinilyticum</name>
    <dbReference type="NCBI Taxonomy" id="2980103"/>
    <lineage>
        <taxon>Bacteria</taxon>
        <taxon>Bacillati</taxon>
        <taxon>Bacillota</taxon>
        <taxon>Bacilli</taxon>
        <taxon>Bacillales</taxon>
        <taxon>Bacillaceae</taxon>
        <taxon>Alkalihalobacterium</taxon>
    </lineage>
</organism>
<keyword evidence="10" id="KW-1185">Reference proteome</keyword>
<accession>A0ABT5VAF2</accession>
<sequence>MNRILLPLIMLFIFVIEGSLFQVYAPEQYGSDLLYIPRFVVVAIIIIGIFLGKTHAIIYGLIFGLLYDVVYTELLGVYMFCLGFIAYLLSLSHLYVRRSYTVVVLLTLVAVIIVEYFTFGINSMLNITAMTHDEFLQRRLLSTLGLNFIFSLIILYPLRKYLLYLKKMEEIQKH</sequence>
<dbReference type="Proteomes" id="UP001148125">
    <property type="component" value="Unassembled WGS sequence"/>
</dbReference>
<evidence type="ECO:0000313" key="10">
    <source>
        <dbReference type="Proteomes" id="UP001148125"/>
    </source>
</evidence>
<comment type="similarity">
    <text evidence="2">Belongs to the MreD family.</text>
</comment>
<dbReference type="InterPro" id="IPR007227">
    <property type="entry name" value="Cell_shape_determining_MreD"/>
</dbReference>
<evidence type="ECO:0000256" key="3">
    <source>
        <dbReference type="ARBA" id="ARBA00022475"/>
    </source>
</evidence>
<keyword evidence="7 8" id="KW-0472">Membrane</keyword>
<gene>
    <name evidence="9" type="primary">mreD</name>
    <name evidence="9" type="ORF">N7Z68_03555</name>
</gene>
<dbReference type="Pfam" id="PF04093">
    <property type="entry name" value="MreD"/>
    <property type="match status" value="1"/>
</dbReference>
<proteinExistence type="inferred from homology"/>
<comment type="subcellular location">
    <subcellularLocation>
        <location evidence="1">Cell membrane</location>
        <topology evidence="1">Multi-pass membrane protein</topology>
    </subcellularLocation>
</comment>
<comment type="caution">
    <text evidence="9">The sequence shown here is derived from an EMBL/GenBank/DDBJ whole genome shotgun (WGS) entry which is preliminary data.</text>
</comment>
<feature type="transmembrane region" description="Helical" evidence="8">
    <location>
        <begin position="140"/>
        <end position="158"/>
    </location>
</feature>
<dbReference type="EMBL" id="JAOTPO010000002">
    <property type="protein sequence ID" value="MDE5412447.1"/>
    <property type="molecule type" value="Genomic_DNA"/>
</dbReference>
<reference evidence="9" key="1">
    <citation type="submission" date="2024-05" db="EMBL/GenBank/DDBJ databases">
        <title>Alkalihalobacillus sp. strain MEB203 novel alkaliphilic bacterium from Lonar Lake, India.</title>
        <authorList>
            <person name="Joshi A."/>
            <person name="Thite S."/>
            <person name="Mengade P."/>
        </authorList>
    </citation>
    <scope>NUCLEOTIDE SEQUENCE</scope>
    <source>
        <strain evidence="9">MEB 203</strain>
    </source>
</reference>
<evidence type="ECO:0000256" key="2">
    <source>
        <dbReference type="ARBA" id="ARBA00007776"/>
    </source>
</evidence>
<evidence type="ECO:0000256" key="5">
    <source>
        <dbReference type="ARBA" id="ARBA00022960"/>
    </source>
</evidence>
<evidence type="ECO:0000256" key="8">
    <source>
        <dbReference type="SAM" id="Phobius"/>
    </source>
</evidence>
<name>A0ABT5VAF2_9BACI</name>
<feature type="transmembrane region" description="Helical" evidence="8">
    <location>
        <begin position="58"/>
        <end position="88"/>
    </location>
</feature>
<evidence type="ECO:0000313" key="9">
    <source>
        <dbReference type="EMBL" id="MDE5412447.1"/>
    </source>
</evidence>
<keyword evidence="6 8" id="KW-1133">Transmembrane helix</keyword>
<keyword evidence="3" id="KW-1003">Cell membrane</keyword>
<evidence type="ECO:0000256" key="4">
    <source>
        <dbReference type="ARBA" id="ARBA00022692"/>
    </source>
</evidence>
<feature type="transmembrane region" description="Helical" evidence="8">
    <location>
        <begin position="34"/>
        <end position="51"/>
    </location>
</feature>